<organism evidence="3 4">
    <name type="scientific">Crateriforma conspicua</name>
    <dbReference type="NCBI Taxonomy" id="2527996"/>
    <lineage>
        <taxon>Bacteria</taxon>
        <taxon>Pseudomonadati</taxon>
        <taxon>Planctomycetota</taxon>
        <taxon>Planctomycetia</taxon>
        <taxon>Planctomycetales</taxon>
        <taxon>Planctomycetaceae</taxon>
        <taxon>Crateriforma</taxon>
    </lineage>
</organism>
<evidence type="ECO:0000313" key="3">
    <source>
        <dbReference type="EMBL" id="TWU65590.1"/>
    </source>
</evidence>
<keyword evidence="2" id="KW-0812">Transmembrane</keyword>
<dbReference type="Proteomes" id="UP000316476">
    <property type="component" value="Unassembled WGS sequence"/>
</dbReference>
<name>A0A5C6FW03_9PLAN</name>
<dbReference type="AlphaFoldDB" id="A0A5C6FW03"/>
<dbReference type="EMBL" id="SJPZ01000001">
    <property type="protein sequence ID" value="TWU65590.1"/>
    <property type="molecule type" value="Genomic_DNA"/>
</dbReference>
<keyword evidence="2" id="KW-0472">Membrane</keyword>
<evidence type="ECO:0000256" key="2">
    <source>
        <dbReference type="SAM" id="Phobius"/>
    </source>
</evidence>
<evidence type="ECO:0000256" key="1">
    <source>
        <dbReference type="SAM" id="MobiDB-lite"/>
    </source>
</evidence>
<protein>
    <submittedName>
        <fullName evidence="3">Uncharacterized protein</fullName>
    </submittedName>
</protein>
<dbReference type="OrthoDB" id="292155at2"/>
<feature type="transmembrane region" description="Helical" evidence="2">
    <location>
        <begin position="21"/>
        <end position="42"/>
    </location>
</feature>
<proteinExistence type="predicted"/>
<comment type="caution">
    <text evidence="3">The sequence shown here is derived from an EMBL/GenBank/DDBJ whole genome shotgun (WGS) entry which is preliminary data.</text>
</comment>
<evidence type="ECO:0000313" key="4">
    <source>
        <dbReference type="Proteomes" id="UP000316476"/>
    </source>
</evidence>
<sequence length="207" mass="22525">MTSLDTRNTFLPPRSKVAEPCSLVWIGAVAIAIAIAILLTAATQATAQDLADSPDIAHRDFQSATQQGASRPSAWQHADTWQPTPPPHRILRSPASRSASPVTDPHSSPAAAGPTQPMQGTPPPPQVSSATHHVKRVWDHATSGPWSASVNRKWDAMNQQPGPSVPSAATRPTWKTPYSYGYFGARGSRHWSRQYGYRDGYSQWTLR</sequence>
<feature type="region of interest" description="Disordered" evidence="1">
    <location>
        <begin position="61"/>
        <end position="134"/>
    </location>
</feature>
<dbReference type="RefSeq" id="WP_146411794.1">
    <property type="nucleotide sequence ID" value="NZ_SJPZ01000001.1"/>
</dbReference>
<accession>A0A5C6FW03</accession>
<reference evidence="3 4" key="1">
    <citation type="submission" date="2019-02" db="EMBL/GenBank/DDBJ databases">
        <title>Deep-cultivation of Planctomycetes and their phenomic and genomic characterization uncovers novel biology.</title>
        <authorList>
            <person name="Wiegand S."/>
            <person name="Jogler M."/>
            <person name="Boedeker C."/>
            <person name="Pinto D."/>
            <person name="Vollmers J."/>
            <person name="Rivas-Marin E."/>
            <person name="Kohn T."/>
            <person name="Peeters S.H."/>
            <person name="Heuer A."/>
            <person name="Rast P."/>
            <person name="Oberbeckmann S."/>
            <person name="Bunk B."/>
            <person name="Jeske O."/>
            <person name="Meyerdierks A."/>
            <person name="Storesund J.E."/>
            <person name="Kallscheuer N."/>
            <person name="Luecker S."/>
            <person name="Lage O.M."/>
            <person name="Pohl T."/>
            <person name="Merkel B.J."/>
            <person name="Hornburger P."/>
            <person name="Mueller R.-W."/>
            <person name="Bruemmer F."/>
            <person name="Labrenz M."/>
            <person name="Spormann A.M."/>
            <person name="Op Den Camp H."/>
            <person name="Overmann J."/>
            <person name="Amann R."/>
            <person name="Jetten M.S.M."/>
            <person name="Mascher T."/>
            <person name="Medema M.H."/>
            <person name="Devos D.P."/>
            <person name="Kaster A.-K."/>
            <person name="Ovreas L."/>
            <person name="Rohde M."/>
            <person name="Galperin M.Y."/>
            <person name="Jogler C."/>
        </authorList>
    </citation>
    <scope>NUCLEOTIDE SEQUENCE [LARGE SCALE GENOMIC DNA]</scope>
    <source>
        <strain evidence="3 4">V7</strain>
    </source>
</reference>
<gene>
    <name evidence="3" type="ORF">V7x_11380</name>
</gene>
<keyword evidence="2" id="KW-1133">Transmembrane helix</keyword>